<evidence type="ECO:0000256" key="7">
    <source>
        <dbReference type="ARBA" id="ARBA00023239"/>
    </source>
</evidence>
<protein>
    <submittedName>
        <fullName evidence="11">Formamidopyrimidine-DNA glycosylase</fullName>
    </submittedName>
</protein>
<name>A0A3G5ADU1_9VIRU</name>
<dbReference type="GO" id="GO:0008270">
    <property type="term" value="F:zinc ion binding"/>
    <property type="evidence" value="ECO:0007669"/>
    <property type="project" value="InterPro"/>
</dbReference>
<dbReference type="InterPro" id="IPR049392">
    <property type="entry name" value="FPG_C"/>
</dbReference>
<comment type="catalytic activity">
    <reaction evidence="1">
        <text>Hydrolysis of DNA containing ring-opened 7-methylguanine residues, releasing 2,6-diamino-4-hydroxy-5-(N-methyl)formamidopyrimidine.</text>
        <dbReference type="EC" id="3.2.2.23"/>
    </reaction>
</comment>
<dbReference type="PANTHER" id="PTHR22993:SF9">
    <property type="entry name" value="FORMAMIDOPYRIMIDINE-DNA GLYCOSYLASE"/>
    <property type="match status" value="1"/>
</dbReference>
<proteinExistence type="inferred from homology"/>
<organism evidence="11">
    <name type="scientific">Hyperionvirus sp</name>
    <dbReference type="NCBI Taxonomy" id="2487770"/>
    <lineage>
        <taxon>Viruses</taxon>
        <taxon>Varidnaviria</taxon>
        <taxon>Bamfordvirae</taxon>
        <taxon>Nucleocytoviricota</taxon>
        <taxon>Megaviricetes</taxon>
        <taxon>Imitervirales</taxon>
        <taxon>Mimiviridae</taxon>
        <taxon>Klosneuvirinae</taxon>
    </lineage>
</organism>
<keyword evidence="6" id="KW-0234">DNA repair</keyword>
<dbReference type="GO" id="GO:0006284">
    <property type="term" value="P:base-excision repair"/>
    <property type="evidence" value="ECO:0007669"/>
    <property type="project" value="InterPro"/>
</dbReference>
<evidence type="ECO:0000256" key="2">
    <source>
        <dbReference type="ARBA" id="ARBA00009409"/>
    </source>
</evidence>
<dbReference type="Gene3D" id="1.10.8.50">
    <property type="match status" value="1"/>
</dbReference>
<dbReference type="InterPro" id="IPR015886">
    <property type="entry name" value="H2TH_FPG"/>
</dbReference>
<dbReference type="SUPFAM" id="SSF81624">
    <property type="entry name" value="N-terminal domain of MutM-like DNA repair proteins"/>
    <property type="match status" value="1"/>
</dbReference>
<dbReference type="EMBL" id="MK072390">
    <property type="protein sequence ID" value="AYV83539.1"/>
    <property type="molecule type" value="Genomic_DNA"/>
</dbReference>
<dbReference type="SMART" id="SM00898">
    <property type="entry name" value="Fapy_DNA_glyco"/>
    <property type="match status" value="1"/>
</dbReference>
<dbReference type="Pfam" id="PF01149">
    <property type="entry name" value="Fapy_DNA_glyco"/>
    <property type="match status" value="1"/>
</dbReference>
<evidence type="ECO:0000256" key="4">
    <source>
        <dbReference type="ARBA" id="ARBA00022801"/>
    </source>
</evidence>
<dbReference type="Gene3D" id="3.20.190.10">
    <property type="entry name" value="MutM-like, N-terminal"/>
    <property type="match status" value="1"/>
</dbReference>
<dbReference type="GO" id="GO:0003684">
    <property type="term" value="F:damaged DNA binding"/>
    <property type="evidence" value="ECO:0007669"/>
    <property type="project" value="InterPro"/>
</dbReference>
<evidence type="ECO:0000256" key="9">
    <source>
        <dbReference type="ARBA" id="ARBA00023295"/>
    </source>
</evidence>
<accession>A0A3G5ADU1</accession>
<dbReference type="InterPro" id="IPR012319">
    <property type="entry name" value="FPG_cat"/>
</dbReference>
<evidence type="ECO:0000256" key="3">
    <source>
        <dbReference type="ARBA" id="ARBA00022763"/>
    </source>
</evidence>
<dbReference type="InterPro" id="IPR035937">
    <property type="entry name" value="FPG_N"/>
</dbReference>
<evidence type="ECO:0000256" key="5">
    <source>
        <dbReference type="ARBA" id="ARBA00023125"/>
    </source>
</evidence>
<dbReference type="Pfam" id="PF21025">
    <property type="entry name" value="Fapy_DNA_glyco_C"/>
    <property type="match status" value="1"/>
</dbReference>
<evidence type="ECO:0000313" key="11">
    <source>
        <dbReference type="EMBL" id="AYV83539.1"/>
    </source>
</evidence>
<evidence type="ECO:0000256" key="8">
    <source>
        <dbReference type="ARBA" id="ARBA00023268"/>
    </source>
</evidence>
<dbReference type="SUPFAM" id="SSF46946">
    <property type="entry name" value="S13-like H2TH domain"/>
    <property type="match status" value="1"/>
</dbReference>
<dbReference type="InterPro" id="IPR010979">
    <property type="entry name" value="Ribosomal_uS13-like_H2TH"/>
</dbReference>
<dbReference type="GO" id="GO:0016829">
    <property type="term" value="F:lyase activity"/>
    <property type="evidence" value="ECO:0007669"/>
    <property type="project" value="UniProtKB-KW"/>
</dbReference>
<evidence type="ECO:0000259" key="10">
    <source>
        <dbReference type="PROSITE" id="PS51068"/>
    </source>
</evidence>
<keyword evidence="8" id="KW-0511">Multifunctional enzyme</keyword>
<evidence type="ECO:0000256" key="1">
    <source>
        <dbReference type="ARBA" id="ARBA00001668"/>
    </source>
</evidence>
<keyword evidence="3" id="KW-0227">DNA damage</keyword>
<keyword evidence="9" id="KW-0326">Glycosidase</keyword>
<dbReference type="PANTHER" id="PTHR22993">
    <property type="entry name" value="FORMAMIDOPYRIMIDINE-DNA GLYCOSYLASE"/>
    <property type="match status" value="1"/>
</dbReference>
<keyword evidence="4" id="KW-0378">Hydrolase</keyword>
<dbReference type="PROSITE" id="PS51068">
    <property type="entry name" value="FPG_CAT"/>
    <property type="match status" value="1"/>
</dbReference>
<keyword evidence="7" id="KW-0456">Lyase</keyword>
<dbReference type="SMART" id="SM01232">
    <property type="entry name" value="H2TH"/>
    <property type="match status" value="1"/>
</dbReference>
<comment type="similarity">
    <text evidence="2">Belongs to the FPG family.</text>
</comment>
<keyword evidence="5" id="KW-0238">DNA-binding</keyword>
<sequence>MPEICEVALTAQYLLTKLKGRYITGMTVVAGKYTHLALPGGYLIEERAPLKVMDIDSKGKMMWFVLKDKNGGDVFIINKFGLTGEWSFYDDKNDRIVFDVEGGGKKYKLHYSDQRNFGLLYITDKRSVLDEKVEKLAPDLLKNDFSDEDFVRWVGEYLKVSARRKDVPIVSVLMKQDKKDGVGSGIGNYLSSEILYRAKISPLRKIGDLSRKELKRLAGVIRHVTKLCYMSNVTGYMKKLRRFMKTHAEKVKKGVYPNYHPEINVDNEEFTFLTYGRDEDDLGNPVVSENIDGTRNTYWVPDVQE</sequence>
<gene>
    <name evidence="11" type="ORF">Hyperionvirus8_23</name>
</gene>
<evidence type="ECO:0000256" key="6">
    <source>
        <dbReference type="ARBA" id="ARBA00023204"/>
    </source>
</evidence>
<feature type="domain" description="Formamidopyrimidine-DNA glycosylase catalytic" evidence="10">
    <location>
        <begin position="2"/>
        <end position="118"/>
    </location>
</feature>
<reference evidence="11" key="1">
    <citation type="submission" date="2018-10" db="EMBL/GenBank/DDBJ databases">
        <title>Hidden diversity of soil giant viruses.</title>
        <authorList>
            <person name="Schulz F."/>
            <person name="Alteio L."/>
            <person name="Goudeau D."/>
            <person name="Ryan E.M."/>
            <person name="Malmstrom R.R."/>
            <person name="Blanchard J."/>
            <person name="Woyke T."/>
        </authorList>
    </citation>
    <scope>NUCLEOTIDE SEQUENCE</scope>
    <source>
        <strain evidence="11">HYV1</strain>
    </source>
</reference>
<dbReference type="GO" id="GO:0003906">
    <property type="term" value="F:DNA-(apurinic or apyrimidinic site) endonuclease activity"/>
    <property type="evidence" value="ECO:0007669"/>
    <property type="project" value="InterPro"/>
</dbReference>
<dbReference type="GO" id="GO:0008534">
    <property type="term" value="F:oxidized purine nucleobase lesion DNA N-glycosylase activity"/>
    <property type="evidence" value="ECO:0007669"/>
    <property type="project" value="UniProtKB-EC"/>
</dbReference>